<dbReference type="InterPro" id="IPR013149">
    <property type="entry name" value="ADH-like_C"/>
</dbReference>
<comment type="caution">
    <text evidence="4">The sequence shown here is derived from an EMBL/GenBank/DDBJ whole genome shotgun (WGS) entry which is preliminary data.</text>
</comment>
<dbReference type="PANTHER" id="PTHR43401:SF2">
    <property type="entry name" value="L-THREONINE 3-DEHYDROGENASE"/>
    <property type="match status" value="1"/>
</dbReference>
<dbReference type="EMBL" id="JBCITM010000003">
    <property type="protein sequence ID" value="MEN1759648.1"/>
    <property type="molecule type" value="Genomic_DNA"/>
</dbReference>
<evidence type="ECO:0000313" key="4">
    <source>
        <dbReference type="EMBL" id="MEN1759648.1"/>
    </source>
</evidence>
<evidence type="ECO:0000259" key="3">
    <source>
        <dbReference type="Pfam" id="PF08240"/>
    </source>
</evidence>
<keyword evidence="5" id="KW-1185">Reference proteome</keyword>
<dbReference type="Gene3D" id="3.90.180.10">
    <property type="entry name" value="Medium-chain alcohol dehydrogenases, catalytic domain"/>
    <property type="match status" value="1"/>
</dbReference>
<dbReference type="InterPro" id="IPR011032">
    <property type="entry name" value="GroES-like_sf"/>
</dbReference>
<dbReference type="SUPFAM" id="SSF51735">
    <property type="entry name" value="NAD(P)-binding Rossmann-fold domains"/>
    <property type="match status" value="1"/>
</dbReference>
<protein>
    <submittedName>
        <fullName evidence="4">Zinc-binding alcohol dehydrogenase family protein</fullName>
    </submittedName>
</protein>
<dbReference type="InterPro" id="IPR036291">
    <property type="entry name" value="NAD(P)-bd_dom_sf"/>
</dbReference>
<dbReference type="PANTHER" id="PTHR43401">
    <property type="entry name" value="L-THREONINE 3-DEHYDROGENASE"/>
    <property type="match status" value="1"/>
</dbReference>
<evidence type="ECO:0000256" key="1">
    <source>
        <dbReference type="ARBA" id="ARBA00023002"/>
    </source>
</evidence>
<dbReference type="Gene3D" id="3.40.50.720">
    <property type="entry name" value="NAD(P)-binding Rossmann-like Domain"/>
    <property type="match status" value="1"/>
</dbReference>
<dbReference type="InterPro" id="IPR050129">
    <property type="entry name" value="Zn_alcohol_dh"/>
</dbReference>
<dbReference type="SUPFAM" id="SSF50129">
    <property type="entry name" value="GroES-like"/>
    <property type="match status" value="1"/>
</dbReference>
<evidence type="ECO:0000313" key="5">
    <source>
        <dbReference type="Proteomes" id="UP001407405"/>
    </source>
</evidence>
<proteinExistence type="predicted"/>
<reference evidence="4 5" key="1">
    <citation type="submission" date="2024-04" db="EMBL/GenBank/DDBJ databases">
        <title>Genome sequencing and metabolic network reconstruction of aminoacids and betaine degradation by Anoxynatronum sibiricum.</title>
        <authorList>
            <person name="Detkova E.N."/>
            <person name="Boltjanskaja Y.V."/>
            <person name="Mardanov A.V."/>
            <person name="Kevbrin V."/>
        </authorList>
    </citation>
    <scope>NUCLEOTIDE SEQUENCE [LARGE SCALE GENOMIC DNA]</scope>
    <source>
        <strain evidence="4 5">Z-7981</strain>
    </source>
</reference>
<sequence length="341" mass="36906">MEATMKVVHIDAPGSIQIVEKTVPIPQKGEALLKVNYCGICGSDIATFTGNQPFATYPRIPGHEFSAEIAAIEPNEAALEVGMQVTANPYFNCGSCYSCRRGLVNCCQQNETMGVQRDGTFSEYIVMPIERIYPGDGLDAKNLALIEPFTIGYHAANRADIQAGEKVLVLGAGAIGIFAMISARLRGAKLYVADFNQTRLDHALQLGATDVVNLGERDLMDAVREWTNGDGMDTVMEAAGIPESFLNAIEAAAFGGKLSLIGNGSRETTFNHSVLLKKELNVFGSRNSLHDFKPLIELVKSGAVAIESMVTHVYPFQDSIQAFEALVQSPADKLKVLIRFD</sequence>
<organism evidence="4 5">
    <name type="scientific">Anoxynatronum sibiricum</name>
    <dbReference type="NCBI Taxonomy" id="210623"/>
    <lineage>
        <taxon>Bacteria</taxon>
        <taxon>Bacillati</taxon>
        <taxon>Bacillota</taxon>
        <taxon>Clostridia</taxon>
        <taxon>Eubacteriales</taxon>
        <taxon>Clostridiaceae</taxon>
        <taxon>Anoxynatronum</taxon>
    </lineage>
</organism>
<dbReference type="RefSeq" id="WP_343185008.1">
    <property type="nucleotide sequence ID" value="NZ_JBCITM010000003.1"/>
</dbReference>
<accession>A0ABU9VR60</accession>
<name>A0ABU9VR60_9CLOT</name>
<dbReference type="Pfam" id="PF00107">
    <property type="entry name" value="ADH_zinc_N"/>
    <property type="match status" value="1"/>
</dbReference>
<dbReference type="Proteomes" id="UP001407405">
    <property type="component" value="Unassembled WGS sequence"/>
</dbReference>
<dbReference type="Pfam" id="PF08240">
    <property type="entry name" value="ADH_N"/>
    <property type="match status" value="1"/>
</dbReference>
<feature type="domain" description="Alcohol dehydrogenase-like N-terminal" evidence="3">
    <location>
        <begin position="28"/>
        <end position="133"/>
    </location>
</feature>
<feature type="domain" description="Alcohol dehydrogenase-like C-terminal" evidence="2">
    <location>
        <begin position="174"/>
        <end position="300"/>
    </location>
</feature>
<dbReference type="InterPro" id="IPR013154">
    <property type="entry name" value="ADH-like_N"/>
</dbReference>
<gene>
    <name evidence="4" type="ORF">AAIG11_04100</name>
</gene>
<keyword evidence="1" id="KW-0560">Oxidoreductase</keyword>
<evidence type="ECO:0000259" key="2">
    <source>
        <dbReference type="Pfam" id="PF00107"/>
    </source>
</evidence>
<dbReference type="CDD" id="cd08261">
    <property type="entry name" value="Zn_ADH7"/>
    <property type="match status" value="1"/>
</dbReference>